<dbReference type="OrthoDB" id="9801997at2"/>
<dbReference type="Pfam" id="PF02627">
    <property type="entry name" value="CMD"/>
    <property type="match status" value="1"/>
</dbReference>
<name>A0A1M7DSV0_9RHOB</name>
<gene>
    <name evidence="2" type="ORF">SAMN05444414_1506</name>
</gene>
<dbReference type="SUPFAM" id="SSF69118">
    <property type="entry name" value="AhpD-like"/>
    <property type="match status" value="1"/>
</dbReference>
<dbReference type="PANTHER" id="PTHR34846">
    <property type="entry name" value="4-CARBOXYMUCONOLACTONE DECARBOXYLASE FAMILY PROTEIN (AFU_ORTHOLOGUE AFUA_6G11590)"/>
    <property type="match status" value="1"/>
</dbReference>
<keyword evidence="2" id="KW-0560">Oxidoreductase</keyword>
<dbReference type="AlphaFoldDB" id="A0A1M7DSV0"/>
<evidence type="ECO:0000259" key="1">
    <source>
        <dbReference type="Pfam" id="PF02627"/>
    </source>
</evidence>
<sequence length="144" mass="15611">MTMRFNVAKDTPQLYSALLALNMAVAEAEVEPRLIHLIKIRVSQVNGCAFCVGMHVKEAMDDGVEENVLHLLPVWQESSLFNAREKTALSWAETLTMLAGPGVPDAAFGAARAEFSEQELAVLTVAVGTMNLWNRIGVGAQMPA</sequence>
<dbReference type="RefSeq" id="WP_073201012.1">
    <property type="nucleotide sequence ID" value="NZ_FRBN01000050.1"/>
</dbReference>
<organism evidence="2 3">
    <name type="scientific">Roseovarius marisflavi</name>
    <dbReference type="NCBI Taxonomy" id="1054996"/>
    <lineage>
        <taxon>Bacteria</taxon>
        <taxon>Pseudomonadati</taxon>
        <taxon>Pseudomonadota</taxon>
        <taxon>Alphaproteobacteria</taxon>
        <taxon>Rhodobacterales</taxon>
        <taxon>Roseobacteraceae</taxon>
        <taxon>Roseovarius</taxon>
    </lineage>
</organism>
<keyword evidence="2" id="KW-0575">Peroxidase</keyword>
<dbReference type="Gene3D" id="1.20.1290.10">
    <property type="entry name" value="AhpD-like"/>
    <property type="match status" value="1"/>
</dbReference>
<keyword evidence="3" id="KW-1185">Reference proteome</keyword>
<dbReference type="Proteomes" id="UP000184191">
    <property type="component" value="Unassembled WGS sequence"/>
</dbReference>
<protein>
    <submittedName>
        <fullName evidence="2">Alkylhydroperoxidase AhpD family core domain-containing protein</fullName>
    </submittedName>
</protein>
<feature type="domain" description="Carboxymuconolactone decarboxylase-like" evidence="1">
    <location>
        <begin position="12"/>
        <end position="93"/>
    </location>
</feature>
<dbReference type="InterPro" id="IPR003779">
    <property type="entry name" value="CMD-like"/>
</dbReference>
<dbReference type="STRING" id="1054996.SAMN05444414_1506"/>
<dbReference type="EMBL" id="FRBN01000050">
    <property type="protein sequence ID" value="SHL82552.1"/>
    <property type="molecule type" value="Genomic_DNA"/>
</dbReference>
<proteinExistence type="predicted"/>
<dbReference type="InterPro" id="IPR029032">
    <property type="entry name" value="AhpD-like"/>
</dbReference>
<accession>A0A1M7DSV0</accession>
<reference evidence="3" key="1">
    <citation type="submission" date="2016-11" db="EMBL/GenBank/DDBJ databases">
        <authorList>
            <person name="Varghese N."/>
            <person name="Submissions S."/>
        </authorList>
    </citation>
    <scope>NUCLEOTIDE SEQUENCE [LARGE SCALE GENOMIC DNA]</scope>
    <source>
        <strain evidence="3">DSM 29327</strain>
    </source>
</reference>
<dbReference type="GO" id="GO:0051920">
    <property type="term" value="F:peroxiredoxin activity"/>
    <property type="evidence" value="ECO:0007669"/>
    <property type="project" value="InterPro"/>
</dbReference>
<dbReference type="NCBIfam" id="TIGR00778">
    <property type="entry name" value="ahpD_dom"/>
    <property type="match status" value="1"/>
</dbReference>
<dbReference type="InterPro" id="IPR004675">
    <property type="entry name" value="AhpD_core"/>
</dbReference>
<dbReference type="PANTHER" id="PTHR34846:SF10">
    <property type="entry name" value="CYTOPLASMIC PROTEIN"/>
    <property type="match status" value="1"/>
</dbReference>
<evidence type="ECO:0000313" key="3">
    <source>
        <dbReference type="Proteomes" id="UP000184191"/>
    </source>
</evidence>
<evidence type="ECO:0000313" key="2">
    <source>
        <dbReference type="EMBL" id="SHL82552.1"/>
    </source>
</evidence>